<dbReference type="EMBL" id="CP066744">
    <property type="protein sequence ID" value="QQK08767.1"/>
    <property type="molecule type" value="Genomic_DNA"/>
</dbReference>
<name>A0AC61MT32_9FIRM</name>
<gene>
    <name evidence="1" type="ORF">JFY71_04330</name>
</gene>
<evidence type="ECO:0000313" key="2">
    <source>
        <dbReference type="Proteomes" id="UP000595814"/>
    </source>
</evidence>
<protein>
    <submittedName>
        <fullName evidence="1">DUF4446 family protein</fullName>
    </submittedName>
</protein>
<dbReference type="Proteomes" id="UP000595814">
    <property type="component" value="Chromosome"/>
</dbReference>
<proteinExistence type="predicted"/>
<organism evidence="1 2">
    <name type="scientific">Miniphocaeibacter halophilus</name>
    <dbReference type="NCBI Taxonomy" id="2931922"/>
    <lineage>
        <taxon>Bacteria</taxon>
        <taxon>Bacillati</taxon>
        <taxon>Bacillota</taxon>
        <taxon>Tissierellia</taxon>
        <taxon>Tissierellales</taxon>
        <taxon>Peptoniphilaceae</taxon>
        <taxon>Miniphocaeibacter</taxon>
    </lineage>
</organism>
<evidence type="ECO:0000313" key="1">
    <source>
        <dbReference type="EMBL" id="QQK08767.1"/>
    </source>
</evidence>
<keyword evidence="2" id="KW-1185">Reference proteome</keyword>
<reference evidence="1 2" key="1">
    <citation type="journal article" date="2022" name="Int. J. Syst. Evol. Microbiol.">
        <title>Miniphocaeibacter halophilus sp. nov., an ammonium-tolerant acetate-producing bacterium isolated from a biogas system.</title>
        <authorList>
            <person name="Schnurer A."/>
            <person name="Singh A."/>
            <person name="Bi S."/>
            <person name="Qiao W."/>
            <person name="Westerholm M."/>
        </authorList>
    </citation>
    <scope>NUCLEOTIDE SEQUENCE [LARGE SCALE GENOMIC DNA]</scope>
    <source>
        <strain evidence="1 2">AMB_01</strain>
    </source>
</reference>
<accession>A0AC61MT32</accession>
<sequence>METFKTIVQTGSFFLFILLAFFMFVAFSNIFKLNKKINRLKKRYDNILKGKGELNLEEVLVAHSEDIDKIKAEMGNIISVQEVIKSDVSRSIQKVGFHKYDAFPELRNRLSYTLVLLDSYNNGVMITSIYGRESSVSFSKEIEKGKAKANISDDEKIALDKALNTY</sequence>